<accession>A0AAW1KN94</accession>
<sequence length="116" mass="12562">MHKRCSSSNLLLRLDEKLNIFHHCCVTISIRDGPGCGSGDCSRDISIRDGPGCGSMRCSGNRLIRDGPGCGSIPEASCCRSGRRCLASSGRKKISETCSKFRIIWRSSRTLPSPTS</sequence>
<organism evidence="1 2">
    <name type="scientific">Popillia japonica</name>
    <name type="common">Japanese beetle</name>
    <dbReference type="NCBI Taxonomy" id="7064"/>
    <lineage>
        <taxon>Eukaryota</taxon>
        <taxon>Metazoa</taxon>
        <taxon>Ecdysozoa</taxon>
        <taxon>Arthropoda</taxon>
        <taxon>Hexapoda</taxon>
        <taxon>Insecta</taxon>
        <taxon>Pterygota</taxon>
        <taxon>Neoptera</taxon>
        <taxon>Endopterygota</taxon>
        <taxon>Coleoptera</taxon>
        <taxon>Polyphaga</taxon>
        <taxon>Scarabaeiformia</taxon>
        <taxon>Scarabaeidae</taxon>
        <taxon>Rutelinae</taxon>
        <taxon>Popillia</taxon>
    </lineage>
</organism>
<name>A0AAW1KN94_POPJA</name>
<dbReference type="EMBL" id="JASPKY010000210">
    <property type="protein sequence ID" value="KAK9720464.1"/>
    <property type="molecule type" value="Genomic_DNA"/>
</dbReference>
<evidence type="ECO:0000313" key="2">
    <source>
        <dbReference type="Proteomes" id="UP001458880"/>
    </source>
</evidence>
<dbReference type="Proteomes" id="UP001458880">
    <property type="component" value="Unassembled WGS sequence"/>
</dbReference>
<dbReference type="AlphaFoldDB" id="A0AAW1KN94"/>
<gene>
    <name evidence="1" type="ORF">QE152_g22058</name>
</gene>
<reference evidence="1 2" key="1">
    <citation type="journal article" date="2024" name="BMC Genomics">
        <title>De novo assembly and annotation of Popillia japonica's genome with initial clues to its potential as an invasive pest.</title>
        <authorList>
            <person name="Cucini C."/>
            <person name="Boschi S."/>
            <person name="Funari R."/>
            <person name="Cardaioli E."/>
            <person name="Iannotti N."/>
            <person name="Marturano G."/>
            <person name="Paoli F."/>
            <person name="Bruttini M."/>
            <person name="Carapelli A."/>
            <person name="Frati F."/>
            <person name="Nardi F."/>
        </authorList>
    </citation>
    <scope>NUCLEOTIDE SEQUENCE [LARGE SCALE GENOMIC DNA]</scope>
    <source>
        <strain evidence="1">DMR45628</strain>
    </source>
</reference>
<comment type="caution">
    <text evidence="1">The sequence shown here is derived from an EMBL/GenBank/DDBJ whole genome shotgun (WGS) entry which is preliminary data.</text>
</comment>
<keyword evidence="2" id="KW-1185">Reference proteome</keyword>
<protein>
    <submittedName>
        <fullName evidence="1">Uncharacterized protein</fullName>
    </submittedName>
</protein>
<proteinExistence type="predicted"/>
<evidence type="ECO:0000313" key="1">
    <source>
        <dbReference type="EMBL" id="KAK9720464.1"/>
    </source>
</evidence>